<reference evidence="1 2" key="1">
    <citation type="submission" date="2019-03" db="EMBL/GenBank/DDBJ databases">
        <title>Deep-cultivation of Planctomycetes and their phenomic and genomic characterization uncovers novel biology.</title>
        <authorList>
            <person name="Wiegand S."/>
            <person name="Jogler M."/>
            <person name="Boedeker C."/>
            <person name="Pinto D."/>
            <person name="Vollmers J."/>
            <person name="Rivas-Marin E."/>
            <person name="Kohn T."/>
            <person name="Peeters S.H."/>
            <person name="Heuer A."/>
            <person name="Rast P."/>
            <person name="Oberbeckmann S."/>
            <person name="Bunk B."/>
            <person name="Jeske O."/>
            <person name="Meyerdierks A."/>
            <person name="Storesund J.E."/>
            <person name="Kallscheuer N."/>
            <person name="Luecker S."/>
            <person name="Lage O.M."/>
            <person name="Pohl T."/>
            <person name="Merkel B.J."/>
            <person name="Hornburger P."/>
            <person name="Mueller R.-W."/>
            <person name="Bruemmer F."/>
            <person name="Labrenz M."/>
            <person name="Spormann A.M."/>
            <person name="Op den Camp H."/>
            <person name="Overmann J."/>
            <person name="Amann R."/>
            <person name="Jetten M.S.M."/>
            <person name="Mascher T."/>
            <person name="Medema M.H."/>
            <person name="Devos D.P."/>
            <person name="Kaster A.-K."/>
            <person name="Ovreas L."/>
            <person name="Rohde M."/>
            <person name="Galperin M.Y."/>
            <person name="Jogler C."/>
        </authorList>
    </citation>
    <scope>NUCLEOTIDE SEQUENCE [LARGE SCALE GENOMIC DNA]</scope>
    <source>
        <strain evidence="1 2">Enr10</strain>
    </source>
</reference>
<protein>
    <submittedName>
        <fullName evidence="1">Uncharacterized protein</fullName>
    </submittedName>
</protein>
<proteinExistence type="predicted"/>
<keyword evidence="2" id="KW-1185">Reference proteome</keyword>
<organism evidence="1 2">
    <name type="scientific">Gimesia panareensis</name>
    <dbReference type="NCBI Taxonomy" id="2527978"/>
    <lineage>
        <taxon>Bacteria</taxon>
        <taxon>Pseudomonadati</taxon>
        <taxon>Planctomycetota</taxon>
        <taxon>Planctomycetia</taxon>
        <taxon>Planctomycetales</taxon>
        <taxon>Planctomycetaceae</taxon>
        <taxon>Gimesia</taxon>
    </lineage>
</organism>
<accession>A0A517QE71</accession>
<gene>
    <name evidence="1" type="ORF">Enr10x_52440</name>
</gene>
<dbReference type="AlphaFoldDB" id="A0A517QE71"/>
<sequence>MPKANPQVKISLTQFLNFATKPPEQQLTVVRTIRKQHEEGYDVPPDCYKQFREAVIRMHRTGKSKDYLDQVAQRQTEPTRAKHYPDLAAGYKKFIGRKKLDWFEPPTGLWMCEELRINIRPEIALVIDGTPTAIKLWMNNDDSLNKRRAEIITHMMATALPSTEDDLTTAVLNVRKGKLHRQGKSDKEQTALLRSQAKSFVSLYRDL</sequence>
<dbReference type="Proteomes" id="UP000315647">
    <property type="component" value="Chromosome"/>
</dbReference>
<evidence type="ECO:0000313" key="2">
    <source>
        <dbReference type="Proteomes" id="UP000315647"/>
    </source>
</evidence>
<name>A0A517QE71_9PLAN</name>
<evidence type="ECO:0000313" key="1">
    <source>
        <dbReference type="EMBL" id="QDT29887.1"/>
    </source>
</evidence>
<dbReference type="RefSeq" id="WP_145451792.1">
    <property type="nucleotide sequence ID" value="NZ_CP037421.1"/>
</dbReference>
<dbReference type="EMBL" id="CP037421">
    <property type="protein sequence ID" value="QDT29887.1"/>
    <property type="molecule type" value="Genomic_DNA"/>
</dbReference>